<keyword evidence="2" id="KW-1185">Reference proteome</keyword>
<protein>
    <submittedName>
        <fullName evidence="1">Uncharacterized protein</fullName>
    </submittedName>
</protein>
<evidence type="ECO:0000313" key="2">
    <source>
        <dbReference type="Proteomes" id="UP000824782"/>
    </source>
</evidence>
<organism evidence="1 2">
    <name type="scientific">Engystomops pustulosus</name>
    <name type="common">Tungara frog</name>
    <name type="synonym">Physalaemus pustulosus</name>
    <dbReference type="NCBI Taxonomy" id="76066"/>
    <lineage>
        <taxon>Eukaryota</taxon>
        <taxon>Metazoa</taxon>
        <taxon>Chordata</taxon>
        <taxon>Craniata</taxon>
        <taxon>Vertebrata</taxon>
        <taxon>Euteleostomi</taxon>
        <taxon>Amphibia</taxon>
        <taxon>Batrachia</taxon>
        <taxon>Anura</taxon>
        <taxon>Neobatrachia</taxon>
        <taxon>Hyloidea</taxon>
        <taxon>Leptodactylidae</taxon>
        <taxon>Leiuperinae</taxon>
        <taxon>Engystomops</taxon>
    </lineage>
</organism>
<dbReference type="Proteomes" id="UP000824782">
    <property type="component" value="Unassembled WGS sequence"/>
</dbReference>
<accession>A0AAV6ZPN8</accession>
<evidence type="ECO:0000313" key="1">
    <source>
        <dbReference type="EMBL" id="KAG8549270.1"/>
    </source>
</evidence>
<name>A0AAV6ZPN8_ENGPU</name>
<dbReference type="AlphaFoldDB" id="A0AAV6ZPN8"/>
<reference evidence="1" key="1">
    <citation type="thesis" date="2020" institute="ProQuest LLC" country="789 East Eisenhower Parkway, Ann Arbor, MI, USA">
        <title>Comparative Genomics and Chromosome Evolution.</title>
        <authorList>
            <person name="Mudd A.B."/>
        </authorList>
    </citation>
    <scope>NUCLEOTIDE SEQUENCE</scope>
    <source>
        <strain evidence="1">237g6f4</strain>
        <tissue evidence="1">Blood</tissue>
    </source>
</reference>
<gene>
    <name evidence="1" type="ORF">GDO81_021803</name>
</gene>
<comment type="caution">
    <text evidence="1">The sequence shown here is derived from an EMBL/GenBank/DDBJ whole genome shotgun (WGS) entry which is preliminary data.</text>
</comment>
<dbReference type="EMBL" id="WNYA01000207">
    <property type="protein sequence ID" value="KAG8549270.1"/>
    <property type="molecule type" value="Genomic_DNA"/>
</dbReference>
<sequence length="83" mass="9246">MCHVLLSCCVSEGRPGPSGTKLRSICYLRPNSDYGKSSDLPQKPRAVPLLMPGLASGRKPLNNLHHSRYKITSRLLERLQEIC</sequence>
<proteinExistence type="predicted"/>